<feature type="domain" description="ERAP1-like C-terminal" evidence="1">
    <location>
        <begin position="2"/>
        <end position="178"/>
    </location>
</feature>
<organism evidence="2">
    <name type="scientific">Lepeophtheirus salmonis</name>
    <name type="common">Salmon louse</name>
    <name type="synonym">Caligus salmonis</name>
    <dbReference type="NCBI Taxonomy" id="72036"/>
    <lineage>
        <taxon>Eukaryota</taxon>
        <taxon>Metazoa</taxon>
        <taxon>Ecdysozoa</taxon>
        <taxon>Arthropoda</taxon>
        <taxon>Crustacea</taxon>
        <taxon>Multicrustacea</taxon>
        <taxon>Hexanauplia</taxon>
        <taxon>Copepoda</taxon>
        <taxon>Siphonostomatoida</taxon>
        <taxon>Caligidae</taxon>
        <taxon>Lepeophtheirus</taxon>
    </lineage>
</organism>
<dbReference type="EMBL" id="HACA01005989">
    <property type="protein sequence ID" value="CDW23350.1"/>
    <property type="molecule type" value="Transcribed_RNA"/>
</dbReference>
<dbReference type="Gene3D" id="1.25.50.20">
    <property type="match status" value="1"/>
</dbReference>
<proteinExistence type="predicted"/>
<dbReference type="AlphaFoldDB" id="A0A0K2TC04"/>
<reference evidence="2" key="1">
    <citation type="submission" date="2014-05" db="EMBL/GenBank/DDBJ databases">
        <authorList>
            <person name="Chronopoulou M."/>
        </authorList>
    </citation>
    <scope>NUCLEOTIDE SEQUENCE</scope>
    <source>
        <tissue evidence="2">Whole organism</tissue>
    </source>
</reference>
<dbReference type="Pfam" id="PF11838">
    <property type="entry name" value="ERAP1_C"/>
    <property type="match status" value="1"/>
</dbReference>
<accession>A0A0K2TC04</accession>
<dbReference type="InterPro" id="IPR024571">
    <property type="entry name" value="ERAP1-like_C_dom"/>
</dbReference>
<name>A0A0K2TC04_LEPSM</name>
<protein>
    <recommendedName>
        <fullName evidence="1">ERAP1-like C-terminal domain-containing protein</fullName>
    </recommendedName>
</protein>
<sequence>LPWETFFKHLPLFYENIIRYNRESSFMLFLRNWTSPIYKSIDYSQLENITSSMKLEFNVNVAKWACLSGNSACNQWAIETFDKWRNAIESDKPPKQIIVDSFLPIVACSAIAAADNDTLDFLLQHEDTIYVIEDAISCVQTEEQVYRILEHTKDQLLYFFQVLRQNYVGREVMRNVLRNITTDRGTLLGKYEIYQHLTFALENSKNEQEFNKVYNNIIDFYVFIPFVFHIRLKDYF</sequence>
<dbReference type="OrthoDB" id="10031169at2759"/>
<evidence type="ECO:0000313" key="2">
    <source>
        <dbReference type="EMBL" id="CDW23350.1"/>
    </source>
</evidence>
<feature type="non-terminal residue" evidence="2">
    <location>
        <position position="1"/>
    </location>
</feature>
<evidence type="ECO:0000259" key="1">
    <source>
        <dbReference type="Pfam" id="PF11838"/>
    </source>
</evidence>